<feature type="chain" id="PRO_5017024687" evidence="1">
    <location>
        <begin position="21"/>
        <end position="236"/>
    </location>
</feature>
<keyword evidence="3" id="KW-1185">Reference proteome</keyword>
<comment type="caution">
    <text evidence="2">The sequence shown here is derived from an EMBL/GenBank/DDBJ whole genome shotgun (WGS) entry which is preliminary data.</text>
</comment>
<dbReference type="Pfam" id="PF10670">
    <property type="entry name" value="DUF4198"/>
    <property type="match status" value="1"/>
</dbReference>
<feature type="signal peptide" evidence="1">
    <location>
        <begin position="1"/>
        <end position="20"/>
    </location>
</feature>
<sequence length="236" mass="24896">MIKRATIAAILAAITAPASAHDIWLTAGPGRVEVHYGHPADFSQPDKARLFDLSAVANGKAASLLGEVTVTDAILAAPLPKAASVVAARYDNGFWAQTTQGYRNTNRRNLPDALKSMWSQKFAKLLLPGDGMTQAVGQRLEIVPLADPFRLKPGERLKVRVDYAGKPLAGAEVEIGDGKTKTDQPKKAKADAGGIAEIEPAVTQTVLTVVHRVPGSVPDLATEDMLAATLTFASAP</sequence>
<reference evidence="2 3" key="1">
    <citation type="submission" date="2017-11" db="EMBL/GenBank/DDBJ databases">
        <title>Draft genome sequence of magnetotactic bacterium Magnetospirillum kuznetsovii LBB-42.</title>
        <authorList>
            <person name="Grouzdev D.S."/>
            <person name="Rysina M.S."/>
            <person name="Baslerov R.V."/>
            <person name="Koziaeva V."/>
        </authorList>
    </citation>
    <scope>NUCLEOTIDE SEQUENCE [LARGE SCALE GENOMIC DNA]</scope>
    <source>
        <strain evidence="2 3">LBB-42</strain>
    </source>
</reference>
<name>A0A364NSG2_9PROT</name>
<dbReference type="RefSeq" id="WP_112147466.1">
    <property type="nucleotide sequence ID" value="NZ_PGTO01000042.1"/>
</dbReference>
<organism evidence="2 3">
    <name type="scientific">Paramagnetospirillum kuznetsovii</name>
    <dbReference type="NCBI Taxonomy" id="2053833"/>
    <lineage>
        <taxon>Bacteria</taxon>
        <taxon>Pseudomonadati</taxon>
        <taxon>Pseudomonadota</taxon>
        <taxon>Alphaproteobacteria</taxon>
        <taxon>Rhodospirillales</taxon>
        <taxon>Magnetospirillaceae</taxon>
        <taxon>Paramagnetospirillum</taxon>
    </lineage>
</organism>
<evidence type="ECO:0000313" key="3">
    <source>
        <dbReference type="Proteomes" id="UP000251075"/>
    </source>
</evidence>
<proteinExistence type="predicted"/>
<dbReference type="InterPro" id="IPR019613">
    <property type="entry name" value="DUF4198"/>
</dbReference>
<dbReference type="EMBL" id="PGTO01000042">
    <property type="protein sequence ID" value="RAU20029.1"/>
    <property type="molecule type" value="Genomic_DNA"/>
</dbReference>
<dbReference type="Proteomes" id="UP000251075">
    <property type="component" value="Unassembled WGS sequence"/>
</dbReference>
<dbReference type="OrthoDB" id="8205113at2"/>
<keyword evidence="1" id="KW-0732">Signal</keyword>
<gene>
    <name evidence="2" type="ORF">CU669_20605</name>
</gene>
<protein>
    <submittedName>
        <fullName evidence="2">DUF4198 domain-containing protein</fullName>
    </submittedName>
</protein>
<accession>A0A364NSG2</accession>
<evidence type="ECO:0000256" key="1">
    <source>
        <dbReference type="SAM" id="SignalP"/>
    </source>
</evidence>
<dbReference type="AlphaFoldDB" id="A0A364NSG2"/>
<evidence type="ECO:0000313" key="2">
    <source>
        <dbReference type="EMBL" id="RAU20029.1"/>
    </source>
</evidence>